<comment type="similarity">
    <text evidence="1 4">Belongs to the short-chain dehydrogenases/reductases (SDR) family.</text>
</comment>
<sequence>MSSPKVAIITGGASGMGLAVAKALSAKGWEVNIFDLNAAAGELAVREEKNLKFTQVDVSSWGSLSGAFDAVFRTRGKLDFVFANAGILQLQNFYERTDTLPPKEPPQTSIDINLKAVINTSYLAQHYFRANRHANQDPVLIMTASIAGFYPQEFNPLYSASKAGVVNFLRSIGKPFYNDGIRTYAICPGTARTNLLSSAAWDKFPEEYLTPISTIVSTVETLNAGGPFTDANGRHIAKGSDYGLAVEVFGNAFYF</sequence>
<dbReference type="PANTHER" id="PTHR44229:SF4">
    <property type="entry name" value="15-HYDROXYPROSTAGLANDIN DEHYDROGENASE [NAD(+)]"/>
    <property type="match status" value="1"/>
</dbReference>
<dbReference type="PRINTS" id="PR00080">
    <property type="entry name" value="SDRFAMILY"/>
</dbReference>
<dbReference type="Pfam" id="PF00106">
    <property type="entry name" value="adh_short"/>
    <property type="match status" value="1"/>
</dbReference>
<evidence type="ECO:0008006" key="7">
    <source>
        <dbReference type="Google" id="ProtNLM"/>
    </source>
</evidence>
<name>A0A1Y2EBS9_9PEZI</name>
<dbReference type="GO" id="GO:0005737">
    <property type="term" value="C:cytoplasm"/>
    <property type="evidence" value="ECO:0007669"/>
    <property type="project" value="TreeGrafter"/>
</dbReference>
<dbReference type="PROSITE" id="PS00061">
    <property type="entry name" value="ADH_SHORT"/>
    <property type="match status" value="1"/>
</dbReference>
<dbReference type="Proteomes" id="UP000193689">
    <property type="component" value="Unassembled WGS sequence"/>
</dbReference>
<dbReference type="SUPFAM" id="SSF51735">
    <property type="entry name" value="NAD(P)-binding Rossmann-fold domains"/>
    <property type="match status" value="1"/>
</dbReference>
<dbReference type="PRINTS" id="PR00081">
    <property type="entry name" value="GDHRDH"/>
</dbReference>
<dbReference type="GeneID" id="63771025"/>
<keyword evidence="6" id="KW-1185">Reference proteome</keyword>
<dbReference type="OrthoDB" id="37659at2759"/>
<comment type="caution">
    <text evidence="5">The sequence shown here is derived from an EMBL/GenBank/DDBJ whole genome shotgun (WGS) entry which is preliminary data.</text>
</comment>
<dbReference type="InterPro" id="IPR020904">
    <property type="entry name" value="Sc_DH/Rdtase_CS"/>
</dbReference>
<dbReference type="GO" id="GO:0016616">
    <property type="term" value="F:oxidoreductase activity, acting on the CH-OH group of donors, NAD or NADP as acceptor"/>
    <property type="evidence" value="ECO:0007669"/>
    <property type="project" value="TreeGrafter"/>
</dbReference>
<feature type="non-terminal residue" evidence="5">
    <location>
        <position position="255"/>
    </location>
</feature>
<dbReference type="EMBL" id="MCFJ01000003">
    <property type="protein sequence ID" value="ORY69020.1"/>
    <property type="molecule type" value="Genomic_DNA"/>
</dbReference>
<dbReference type="AlphaFoldDB" id="A0A1Y2EBS9"/>
<evidence type="ECO:0000256" key="3">
    <source>
        <dbReference type="ARBA" id="ARBA00023002"/>
    </source>
</evidence>
<protein>
    <recommendedName>
        <fullName evidence="7">NAD(P)-binding protein</fullName>
    </recommendedName>
</protein>
<dbReference type="PANTHER" id="PTHR44229">
    <property type="entry name" value="15-HYDROXYPROSTAGLANDIN DEHYDROGENASE [NAD(+)]"/>
    <property type="match status" value="1"/>
</dbReference>
<evidence type="ECO:0000256" key="4">
    <source>
        <dbReference type="RuleBase" id="RU000363"/>
    </source>
</evidence>
<evidence type="ECO:0000256" key="2">
    <source>
        <dbReference type="ARBA" id="ARBA00022857"/>
    </source>
</evidence>
<gene>
    <name evidence="5" type="ORF">BCR38DRAFT_326381</name>
</gene>
<keyword evidence="2" id="KW-0521">NADP</keyword>
<evidence type="ECO:0000313" key="6">
    <source>
        <dbReference type="Proteomes" id="UP000193689"/>
    </source>
</evidence>
<proteinExistence type="inferred from homology"/>
<dbReference type="RefSeq" id="XP_040719307.1">
    <property type="nucleotide sequence ID" value="XM_040854813.1"/>
</dbReference>
<reference evidence="5 6" key="1">
    <citation type="submission" date="2016-07" db="EMBL/GenBank/DDBJ databases">
        <title>Pervasive Adenine N6-methylation of Active Genes in Fungi.</title>
        <authorList>
            <consortium name="DOE Joint Genome Institute"/>
            <person name="Mondo S.J."/>
            <person name="Dannebaum R.O."/>
            <person name="Kuo R.C."/>
            <person name="Labutti K."/>
            <person name="Haridas S."/>
            <person name="Kuo A."/>
            <person name="Salamov A."/>
            <person name="Ahrendt S.R."/>
            <person name="Lipzen A."/>
            <person name="Sullivan W."/>
            <person name="Andreopoulos W.B."/>
            <person name="Clum A."/>
            <person name="Lindquist E."/>
            <person name="Daum C."/>
            <person name="Ramamoorthy G.K."/>
            <person name="Gryganskyi A."/>
            <person name="Culley D."/>
            <person name="Magnuson J.K."/>
            <person name="James T.Y."/>
            <person name="O'Malley M.A."/>
            <person name="Stajich J.E."/>
            <person name="Spatafora J.W."/>
            <person name="Visel A."/>
            <person name="Grigoriev I.V."/>
        </authorList>
    </citation>
    <scope>NUCLEOTIDE SEQUENCE [LARGE SCALE GENOMIC DNA]</scope>
    <source>
        <strain evidence="5 6">CBS 129021</strain>
    </source>
</reference>
<dbReference type="InterPro" id="IPR002347">
    <property type="entry name" value="SDR_fam"/>
</dbReference>
<dbReference type="Gene3D" id="3.40.50.720">
    <property type="entry name" value="NAD(P)-binding Rossmann-like Domain"/>
    <property type="match status" value="1"/>
</dbReference>
<organism evidence="5 6">
    <name type="scientific">Pseudomassariella vexata</name>
    <dbReference type="NCBI Taxonomy" id="1141098"/>
    <lineage>
        <taxon>Eukaryota</taxon>
        <taxon>Fungi</taxon>
        <taxon>Dikarya</taxon>
        <taxon>Ascomycota</taxon>
        <taxon>Pezizomycotina</taxon>
        <taxon>Sordariomycetes</taxon>
        <taxon>Xylariomycetidae</taxon>
        <taxon>Amphisphaeriales</taxon>
        <taxon>Pseudomassariaceae</taxon>
        <taxon>Pseudomassariella</taxon>
    </lineage>
</organism>
<accession>A0A1Y2EBS9</accession>
<dbReference type="InterPro" id="IPR036291">
    <property type="entry name" value="NAD(P)-bd_dom_sf"/>
</dbReference>
<evidence type="ECO:0000256" key="1">
    <source>
        <dbReference type="ARBA" id="ARBA00006484"/>
    </source>
</evidence>
<dbReference type="InParanoid" id="A0A1Y2EBS9"/>
<evidence type="ECO:0000313" key="5">
    <source>
        <dbReference type="EMBL" id="ORY69020.1"/>
    </source>
</evidence>
<keyword evidence="3" id="KW-0560">Oxidoreductase</keyword>
<dbReference type="STRING" id="1141098.A0A1Y2EBS9"/>